<dbReference type="InterPro" id="IPR036942">
    <property type="entry name" value="Beta-barrel_TonB_sf"/>
</dbReference>
<accession>A0A062XYN9</accession>
<dbReference type="EMBL" id="JMFG01000006">
    <property type="protein sequence ID" value="KDA54549.1"/>
    <property type="molecule type" value="Genomic_DNA"/>
</dbReference>
<protein>
    <submittedName>
        <fullName evidence="4">Uncharacterized protein</fullName>
    </submittedName>
</protein>
<dbReference type="GO" id="GO:0009279">
    <property type="term" value="C:cell outer membrane"/>
    <property type="evidence" value="ECO:0007669"/>
    <property type="project" value="UniProtKB-SubCell"/>
</dbReference>
<evidence type="ECO:0000256" key="2">
    <source>
        <dbReference type="ARBA" id="ARBA00023136"/>
    </source>
</evidence>
<dbReference type="AlphaFoldDB" id="A0A062XYN9"/>
<keyword evidence="2" id="KW-0472">Membrane</keyword>
<dbReference type="STRING" id="1312852.EG19_10305"/>
<keyword evidence="5" id="KW-1185">Reference proteome</keyword>
<evidence type="ECO:0000256" key="1">
    <source>
        <dbReference type="ARBA" id="ARBA00004442"/>
    </source>
</evidence>
<comment type="caution">
    <text evidence="4">The sequence shown here is derived from an EMBL/GenBank/DDBJ whole genome shotgun (WGS) entry which is preliminary data.</text>
</comment>
<reference evidence="4 5" key="1">
    <citation type="submission" date="2014-04" db="EMBL/GenBank/DDBJ databases">
        <title>The Genome Sequence of Thermoanaerobaculum aquaticum MP-01, The First Cultivated Group 23 Acidobacterium.</title>
        <authorList>
            <person name="Stamps B.W."/>
            <person name="Losey N.A."/>
            <person name="Lawson P.A."/>
            <person name="Stevenson B.S."/>
        </authorList>
    </citation>
    <scope>NUCLEOTIDE SEQUENCE [LARGE SCALE GENOMIC DNA]</scope>
    <source>
        <strain evidence="4 5">MP-01</strain>
    </source>
</reference>
<organism evidence="4 5">
    <name type="scientific">Thermoanaerobaculum aquaticum</name>
    <dbReference type="NCBI Taxonomy" id="1312852"/>
    <lineage>
        <taxon>Bacteria</taxon>
        <taxon>Pseudomonadati</taxon>
        <taxon>Acidobacteriota</taxon>
        <taxon>Thermoanaerobaculia</taxon>
        <taxon>Thermoanaerobaculales</taxon>
        <taxon>Thermoanaerobaculaceae</taxon>
        <taxon>Thermoanaerobaculum</taxon>
    </lineage>
</organism>
<comment type="subcellular location">
    <subcellularLocation>
        <location evidence="1">Cell outer membrane</location>
    </subcellularLocation>
</comment>
<gene>
    <name evidence="4" type="ORF">EG19_10305</name>
</gene>
<dbReference type="Proteomes" id="UP000027284">
    <property type="component" value="Unassembled WGS sequence"/>
</dbReference>
<name>A0A062XYN9_9BACT</name>
<sequence length="64" mass="7550">MTYRKAQQRGGFLLLDLQARWPLTTSWDLSLSVWNAFHRRYQEIPGVPQPGRWLAIALEWRGLP</sequence>
<dbReference type="SUPFAM" id="SSF56935">
    <property type="entry name" value="Porins"/>
    <property type="match status" value="1"/>
</dbReference>
<proteinExistence type="predicted"/>
<dbReference type="Gene3D" id="2.40.170.20">
    <property type="entry name" value="TonB-dependent receptor, beta-barrel domain"/>
    <property type="match status" value="1"/>
</dbReference>
<keyword evidence="3" id="KW-0998">Cell outer membrane</keyword>
<evidence type="ECO:0000313" key="4">
    <source>
        <dbReference type="EMBL" id="KDA54549.1"/>
    </source>
</evidence>
<evidence type="ECO:0000313" key="5">
    <source>
        <dbReference type="Proteomes" id="UP000027284"/>
    </source>
</evidence>
<evidence type="ECO:0000256" key="3">
    <source>
        <dbReference type="ARBA" id="ARBA00023237"/>
    </source>
</evidence>